<comment type="similarity">
    <text evidence="2">Belongs to the NIPA family.</text>
</comment>
<evidence type="ECO:0000256" key="2">
    <source>
        <dbReference type="ARBA" id="ARBA00007230"/>
    </source>
</evidence>
<dbReference type="Ensembl" id="ENSTMTT00000009534.1">
    <property type="protein sequence ID" value="ENSTMTP00000009222.1"/>
    <property type="gene ID" value="ENSTMTG00000006730.1"/>
</dbReference>
<dbReference type="Proteomes" id="UP000472274">
    <property type="component" value="Unplaced"/>
</dbReference>
<keyword evidence="3 6" id="KW-0812">Transmembrane</keyword>
<feature type="transmembrane region" description="Helical" evidence="6">
    <location>
        <begin position="7"/>
        <end position="29"/>
    </location>
</feature>
<dbReference type="InterPro" id="IPR008521">
    <property type="entry name" value="Mg_trans_NIPA"/>
</dbReference>
<evidence type="ECO:0000313" key="7">
    <source>
        <dbReference type="Ensembl" id="ENSTMTP00000009222.1"/>
    </source>
</evidence>
<dbReference type="Pfam" id="PF05653">
    <property type="entry name" value="Mg_trans_NIPA"/>
    <property type="match status" value="1"/>
</dbReference>
<sequence>MTLGNKYGFYIGLALAIFSSFLIGSSVILKKKGLLRLVDKGSTRAGMEILEDGGEDGVSAPRIRCIVYTPISNEAGGNAS</sequence>
<proteinExistence type="inferred from homology"/>
<keyword evidence="5 6" id="KW-0472">Membrane</keyword>
<evidence type="ECO:0000313" key="8">
    <source>
        <dbReference type="Proteomes" id="UP000472274"/>
    </source>
</evidence>
<reference evidence="7" key="1">
    <citation type="submission" date="2025-08" db="UniProtKB">
        <authorList>
            <consortium name="Ensembl"/>
        </authorList>
    </citation>
    <scope>IDENTIFICATION</scope>
</reference>
<evidence type="ECO:0000256" key="4">
    <source>
        <dbReference type="ARBA" id="ARBA00022989"/>
    </source>
</evidence>
<protein>
    <submittedName>
        <fullName evidence="7">Uncharacterized protein</fullName>
    </submittedName>
</protein>
<organism evidence="7 8">
    <name type="scientific">Terrapene triunguis</name>
    <name type="common">Three-toed box turtle</name>
    <dbReference type="NCBI Taxonomy" id="2587831"/>
    <lineage>
        <taxon>Eukaryota</taxon>
        <taxon>Metazoa</taxon>
        <taxon>Chordata</taxon>
        <taxon>Craniata</taxon>
        <taxon>Vertebrata</taxon>
        <taxon>Euteleostomi</taxon>
        <taxon>Archelosauria</taxon>
        <taxon>Testudinata</taxon>
        <taxon>Testudines</taxon>
        <taxon>Cryptodira</taxon>
        <taxon>Durocryptodira</taxon>
        <taxon>Testudinoidea</taxon>
        <taxon>Emydidae</taxon>
        <taxon>Terrapene</taxon>
    </lineage>
</organism>
<evidence type="ECO:0000256" key="5">
    <source>
        <dbReference type="ARBA" id="ARBA00023136"/>
    </source>
</evidence>
<dbReference type="GO" id="GO:0016020">
    <property type="term" value="C:membrane"/>
    <property type="evidence" value="ECO:0007669"/>
    <property type="project" value="UniProtKB-SubCell"/>
</dbReference>
<accession>A0A674IN80</accession>
<dbReference type="AlphaFoldDB" id="A0A674IN80"/>
<keyword evidence="4 6" id="KW-1133">Transmembrane helix</keyword>
<name>A0A674IN80_9SAUR</name>
<reference evidence="7" key="2">
    <citation type="submission" date="2025-09" db="UniProtKB">
        <authorList>
            <consortium name="Ensembl"/>
        </authorList>
    </citation>
    <scope>IDENTIFICATION</scope>
</reference>
<comment type="subcellular location">
    <subcellularLocation>
        <location evidence="1">Membrane</location>
        <topology evidence="1">Multi-pass membrane protein</topology>
    </subcellularLocation>
</comment>
<dbReference type="GO" id="GO:0015095">
    <property type="term" value="F:magnesium ion transmembrane transporter activity"/>
    <property type="evidence" value="ECO:0007669"/>
    <property type="project" value="InterPro"/>
</dbReference>
<dbReference type="InParanoid" id="A0A674IN80"/>
<evidence type="ECO:0000256" key="3">
    <source>
        <dbReference type="ARBA" id="ARBA00022692"/>
    </source>
</evidence>
<evidence type="ECO:0000256" key="1">
    <source>
        <dbReference type="ARBA" id="ARBA00004141"/>
    </source>
</evidence>
<dbReference type="GeneTree" id="ENSGT01050000248146"/>
<keyword evidence="8" id="KW-1185">Reference proteome</keyword>
<evidence type="ECO:0000256" key="6">
    <source>
        <dbReference type="SAM" id="Phobius"/>
    </source>
</evidence>